<keyword evidence="3" id="KW-1185">Reference proteome</keyword>
<keyword evidence="1" id="KW-1133">Transmembrane helix</keyword>
<proteinExistence type="predicted"/>
<dbReference type="AlphaFoldDB" id="A0A431WVI8"/>
<feature type="transmembrane region" description="Helical" evidence="1">
    <location>
        <begin position="104"/>
        <end position="122"/>
    </location>
</feature>
<feature type="transmembrane region" description="Helical" evidence="1">
    <location>
        <begin position="39"/>
        <end position="56"/>
    </location>
</feature>
<dbReference type="RefSeq" id="WP_126520152.1">
    <property type="nucleotide sequence ID" value="NZ_RXNU01000004.1"/>
</dbReference>
<comment type="caution">
    <text evidence="2">The sequence shown here is derived from an EMBL/GenBank/DDBJ whole genome shotgun (WGS) entry which is preliminary data.</text>
</comment>
<keyword evidence="1" id="KW-0812">Transmembrane</keyword>
<feature type="transmembrane region" description="Helical" evidence="1">
    <location>
        <begin position="63"/>
        <end position="84"/>
    </location>
</feature>
<evidence type="ECO:0000313" key="2">
    <source>
        <dbReference type="EMBL" id="RTR39284.1"/>
    </source>
</evidence>
<evidence type="ECO:0000313" key="3">
    <source>
        <dbReference type="Proteomes" id="UP000267448"/>
    </source>
</evidence>
<protein>
    <submittedName>
        <fullName evidence="2">Uncharacterized protein</fullName>
    </submittedName>
</protein>
<evidence type="ECO:0000256" key="1">
    <source>
        <dbReference type="SAM" id="Phobius"/>
    </source>
</evidence>
<dbReference type="Proteomes" id="UP000267448">
    <property type="component" value="Unassembled WGS sequence"/>
</dbReference>
<dbReference type="OrthoDB" id="1120647at2"/>
<organism evidence="2 3">
    <name type="scientific">Shewanella canadensis</name>
    <dbReference type="NCBI Taxonomy" id="271096"/>
    <lineage>
        <taxon>Bacteria</taxon>
        <taxon>Pseudomonadati</taxon>
        <taxon>Pseudomonadota</taxon>
        <taxon>Gammaproteobacteria</taxon>
        <taxon>Alteromonadales</taxon>
        <taxon>Shewanellaceae</taxon>
        <taxon>Shewanella</taxon>
    </lineage>
</organism>
<dbReference type="EMBL" id="RXNU01000004">
    <property type="protein sequence ID" value="RTR39284.1"/>
    <property type="molecule type" value="Genomic_DNA"/>
</dbReference>
<gene>
    <name evidence="2" type="ORF">EKG38_10245</name>
</gene>
<name>A0A431WVI8_9GAMM</name>
<accession>A0A431WVI8</accession>
<reference evidence="2 3" key="1">
    <citation type="submission" date="2018-12" db="EMBL/GenBank/DDBJ databases">
        <authorList>
            <person name="Yu L."/>
        </authorList>
    </citation>
    <scope>NUCLEOTIDE SEQUENCE [LARGE SCALE GENOMIC DNA]</scope>
    <source>
        <strain evidence="2 3">HAW-EB2</strain>
    </source>
</reference>
<sequence length="123" mass="13633">MSLLIIVFGFLIVIAGTILTVNPKVIIDFLESNKEKVWIHILAVVVRVILGICLILQSNISKFPIIVEIFGWLSLTAAILITVIGRSSFQQLMNWVITKVKPYARLGGLVSTGFGVFLIYAFI</sequence>
<keyword evidence="1" id="KW-0472">Membrane</keyword>